<reference evidence="1" key="1">
    <citation type="submission" date="2021-11" db="EMBL/GenBank/DDBJ databases">
        <title>Australian commercial rhizobial inoculants.</title>
        <authorList>
            <person name="Kohlmeier M.G."/>
            <person name="O'Hara G.W."/>
            <person name="Colombi E."/>
            <person name="Ramsay J.P."/>
            <person name="Terpolilli J."/>
        </authorList>
    </citation>
    <scope>NUCLEOTIDE SEQUENCE</scope>
    <source>
        <strain evidence="1">CC829</strain>
    </source>
</reference>
<dbReference type="EMBL" id="CP088100">
    <property type="protein sequence ID" value="UFW82844.1"/>
    <property type="molecule type" value="Genomic_DNA"/>
</dbReference>
<name>A0ABY3QAC7_9BRAD</name>
<dbReference type="RefSeq" id="WP_231141916.1">
    <property type="nucleotide sequence ID" value="NZ_CP088100.1"/>
</dbReference>
<evidence type="ECO:0000313" key="2">
    <source>
        <dbReference type="Proteomes" id="UP001430990"/>
    </source>
</evidence>
<dbReference type="Proteomes" id="UP001430990">
    <property type="component" value="Chromosome"/>
</dbReference>
<accession>A0ABY3QAC7</accession>
<sequence>MTDALKKIVLDFESALLSGIRSGANEARLTKLRDRAFDQLREVKESPSPPCLETIFDVAGEIGLKLDMALKVIKS</sequence>
<organism evidence="1 2">
    <name type="scientific">Bradyrhizobium barranii</name>
    <dbReference type="NCBI Taxonomy" id="2992140"/>
    <lineage>
        <taxon>Bacteria</taxon>
        <taxon>Pseudomonadati</taxon>
        <taxon>Pseudomonadota</taxon>
        <taxon>Alphaproteobacteria</taxon>
        <taxon>Hyphomicrobiales</taxon>
        <taxon>Nitrobacteraceae</taxon>
        <taxon>Bradyrhizobium</taxon>
    </lineage>
</organism>
<gene>
    <name evidence="1" type="ORF">BjapCC829_22915</name>
</gene>
<evidence type="ECO:0000313" key="1">
    <source>
        <dbReference type="EMBL" id="UFW82844.1"/>
    </source>
</evidence>
<protein>
    <submittedName>
        <fullName evidence="1">Uncharacterized protein</fullName>
    </submittedName>
</protein>
<keyword evidence="2" id="KW-1185">Reference proteome</keyword>
<proteinExistence type="predicted"/>